<feature type="transmembrane region" description="Helical" evidence="1">
    <location>
        <begin position="12"/>
        <end position="28"/>
    </location>
</feature>
<feature type="transmembrane region" description="Helical" evidence="1">
    <location>
        <begin position="149"/>
        <end position="169"/>
    </location>
</feature>
<keyword evidence="1" id="KW-0812">Transmembrane</keyword>
<keyword evidence="3" id="KW-1185">Reference proteome</keyword>
<keyword evidence="1" id="KW-1133">Transmembrane helix</keyword>
<feature type="transmembrane region" description="Helical" evidence="1">
    <location>
        <begin position="175"/>
        <end position="193"/>
    </location>
</feature>
<organism evidence="2 3">
    <name type="scientific">Vagococcus humatus</name>
    <dbReference type="NCBI Taxonomy" id="1889241"/>
    <lineage>
        <taxon>Bacteria</taxon>
        <taxon>Bacillati</taxon>
        <taxon>Bacillota</taxon>
        <taxon>Bacilli</taxon>
        <taxon>Lactobacillales</taxon>
        <taxon>Enterococcaceae</taxon>
        <taxon>Vagococcus</taxon>
    </lineage>
</organism>
<proteinExistence type="predicted"/>
<feature type="transmembrane region" description="Helical" evidence="1">
    <location>
        <begin position="48"/>
        <end position="66"/>
    </location>
</feature>
<feature type="transmembrane region" description="Helical" evidence="1">
    <location>
        <begin position="78"/>
        <end position="97"/>
    </location>
</feature>
<feature type="transmembrane region" description="Helical" evidence="1">
    <location>
        <begin position="117"/>
        <end position="137"/>
    </location>
</feature>
<evidence type="ECO:0008006" key="4">
    <source>
        <dbReference type="Google" id="ProtNLM"/>
    </source>
</evidence>
<reference evidence="2 3" key="1">
    <citation type="submission" date="2018-03" db="EMBL/GenBank/DDBJ databases">
        <authorList>
            <person name="Gulvik C.A."/>
        </authorList>
    </citation>
    <scope>NUCLEOTIDE SEQUENCE [LARGE SCALE GENOMIC DNA]</scope>
    <source>
        <strain evidence="2 3">JCM 31581</strain>
    </source>
</reference>
<name>A0A3R9YKV1_9ENTE</name>
<sequence length="210" mass="24314">MLQQEKIWQELSYGLYGFAGLGLELVILKIESYLWQVAPVNWSTRNQAMHWLLVSLVWCLVGFLLLKKVRKPVYLKMNFRQIVRLIICMSLSFRLSYTVWGGVKPLIEWRALGTELFVYQLIYYLAESLLLVVILIYGQSLGETCVKRVSQFPFGGVFLALTWGSIHICLKGSQAGLYLAIQCFLYGYCYVLVHKNFRLAYLVVSFLFIL</sequence>
<gene>
    <name evidence="2" type="ORF">C7P63_02740</name>
</gene>
<dbReference type="Proteomes" id="UP000277864">
    <property type="component" value="Unassembled WGS sequence"/>
</dbReference>
<evidence type="ECO:0000256" key="1">
    <source>
        <dbReference type="SAM" id="Phobius"/>
    </source>
</evidence>
<dbReference type="RefSeq" id="WP_125942629.1">
    <property type="nucleotide sequence ID" value="NZ_PXZH01000001.1"/>
</dbReference>
<protein>
    <recommendedName>
        <fullName evidence="4">CPBP family intramembrane metalloprotease</fullName>
    </recommendedName>
</protein>
<evidence type="ECO:0000313" key="3">
    <source>
        <dbReference type="Proteomes" id="UP000277864"/>
    </source>
</evidence>
<dbReference type="AlphaFoldDB" id="A0A3R9YKV1"/>
<dbReference type="EMBL" id="PXZH01000001">
    <property type="protein sequence ID" value="RST90014.1"/>
    <property type="molecule type" value="Genomic_DNA"/>
</dbReference>
<dbReference type="OrthoDB" id="1929862at2"/>
<accession>A0A3R9YKV1</accession>
<evidence type="ECO:0000313" key="2">
    <source>
        <dbReference type="EMBL" id="RST90014.1"/>
    </source>
</evidence>
<comment type="caution">
    <text evidence="2">The sequence shown here is derived from an EMBL/GenBank/DDBJ whole genome shotgun (WGS) entry which is preliminary data.</text>
</comment>
<keyword evidence="1" id="KW-0472">Membrane</keyword>